<gene>
    <name evidence="3" type="ORF">JDV75_01975</name>
</gene>
<evidence type="ECO:0000256" key="2">
    <source>
        <dbReference type="SAM" id="Phobius"/>
    </source>
</evidence>
<evidence type="ECO:0000256" key="1">
    <source>
        <dbReference type="SAM" id="MobiDB-lite"/>
    </source>
</evidence>
<feature type="compositionally biased region" description="Basic and acidic residues" evidence="1">
    <location>
        <begin position="94"/>
        <end position="120"/>
    </location>
</feature>
<feature type="transmembrane region" description="Helical" evidence="2">
    <location>
        <begin position="316"/>
        <end position="336"/>
    </location>
</feature>
<dbReference type="RefSeq" id="WP_198737568.1">
    <property type="nucleotide sequence ID" value="NZ_JAEIOS010000009.1"/>
</dbReference>
<dbReference type="NCBIfam" id="NF045516">
    <property type="entry name" value="GlpR"/>
    <property type="match status" value="1"/>
</dbReference>
<name>A0A934M7Y9_9CORY</name>
<reference evidence="3" key="1">
    <citation type="submission" date="2020-12" db="EMBL/GenBank/DDBJ databases">
        <title>Genome public.</title>
        <authorList>
            <person name="Sun Q."/>
        </authorList>
    </citation>
    <scope>NUCLEOTIDE SEQUENCE</scope>
    <source>
        <strain evidence="3">CCM 8863</strain>
    </source>
</reference>
<accession>A0A934M7Y9</accession>
<comment type="caution">
    <text evidence="3">The sequence shown here is derived from an EMBL/GenBank/DDBJ whole genome shotgun (WGS) entry which is preliminary data.</text>
</comment>
<keyword evidence="2" id="KW-1133">Transmembrane helix</keyword>
<keyword evidence="4" id="KW-1185">Reference proteome</keyword>
<feature type="region of interest" description="Disordered" evidence="1">
    <location>
        <begin position="139"/>
        <end position="182"/>
    </location>
</feature>
<feature type="region of interest" description="Disordered" evidence="1">
    <location>
        <begin position="47"/>
        <end position="126"/>
    </location>
</feature>
<feature type="compositionally biased region" description="Acidic residues" evidence="1">
    <location>
        <begin position="80"/>
        <end position="92"/>
    </location>
</feature>
<protein>
    <submittedName>
        <fullName evidence="3">Uncharacterized protein</fullName>
    </submittedName>
</protein>
<feature type="compositionally biased region" description="Basic and acidic residues" evidence="1">
    <location>
        <begin position="160"/>
        <end position="173"/>
    </location>
</feature>
<dbReference type="EMBL" id="JAEIOS010000009">
    <property type="protein sequence ID" value="MBI8988535.1"/>
    <property type="molecule type" value="Genomic_DNA"/>
</dbReference>
<feature type="transmembrane region" description="Helical" evidence="2">
    <location>
        <begin position="342"/>
        <end position="361"/>
    </location>
</feature>
<evidence type="ECO:0000313" key="3">
    <source>
        <dbReference type="EMBL" id="MBI8988535.1"/>
    </source>
</evidence>
<dbReference type="Proteomes" id="UP000645966">
    <property type="component" value="Unassembled WGS sequence"/>
</dbReference>
<sequence length="442" mass="48457">MFGTFVIGLMVVVWLFVLLPLVLRNRRPIRHAGEGFDDTRIVFSGDDAAQAPRRRPRLGHYDAHGHAGSPTAPIDSREPDADEYELLDDPEVIDGQRRSVDDDTVEHDADEPTVREDEGAARGSGIGGFFSALFGRTAASGENDRSEAQDGDETGGPDSASERRRAAAAEIRSRMSARRHPAEQDTIEILEGEVVTELPALAAHPGTVDTVVISAVDLDYDDDEEAFHHDDAYTDPADLLHPAGDYRPADDTGEAYDYGDEPHVAETAVAEIEEAEPELTEEDIAFAARRRGRGGFDPETHDAYAAARFRRRQRTLIILAVLLLAGLGIGLLFGGLYWLAPAAVGLLLGMYLYALRTQVMAEQELRARRIRQIRRARLGVRNSADAELGLPARLRRPGAIVLEIDDESPDFHELELHEGFAGTGSDEDTVIDISTYHPRRAG</sequence>
<dbReference type="AlphaFoldDB" id="A0A934M7Y9"/>
<keyword evidence="2" id="KW-0472">Membrane</keyword>
<feature type="transmembrane region" description="Helical" evidence="2">
    <location>
        <begin position="6"/>
        <end position="23"/>
    </location>
</feature>
<organism evidence="3 4">
    <name type="scientific">Corynebacterium meridianum</name>
    <dbReference type="NCBI Taxonomy" id="2765363"/>
    <lineage>
        <taxon>Bacteria</taxon>
        <taxon>Bacillati</taxon>
        <taxon>Actinomycetota</taxon>
        <taxon>Actinomycetes</taxon>
        <taxon>Mycobacteriales</taxon>
        <taxon>Corynebacteriaceae</taxon>
        <taxon>Corynebacterium</taxon>
    </lineage>
</organism>
<evidence type="ECO:0000313" key="4">
    <source>
        <dbReference type="Proteomes" id="UP000645966"/>
    </source>
</evidence>
<proteinExistence type="predicted"/>
<keyword evidence="2" id="KW-0812">Transmembrane</keyword>
<dbReference type="InterPro" id="IPR053779">
    <property type="entry name" value="GlpR"/>
</dbReference>